<organism evidence="2 3">
    <name type="scientific">Bradyrhizobium betae</name>
    <dbReference type="NCBI Taxonomy" id="244734"/>
    <lineage>
        <taxon>Bacteria</taxon>
        <taxon>Pseudomonadati</taxon>
        <taxon>Pseudomonadota</taxon>
        <taxon>Alphaproteobacteria</taxon>
        <taxon>Hyphomicrobiales</taxon>
        <taxon>Nitrobacteraceae</taxon>
        <taxon>Bradyrhizobium</taxon>
    </lineage>
</organism>
<name>A0A5P6P5A5_9BRAD</name>
<evidence type="ECO:0000313" key="3">
    <source>
        <dbReference type="Proteomes" id="UP000325641"/>
    </source>
</evidence>
<protein>
    <submittedName>
        <fullName evidence="2">Uncharacterized protein</fullName>
    </submittedName>
</protein>
<evidence type="ECO:0000256" key="1">
    <source>
        <dbReference type="SAM" id="Phobius"/>
    </source>
</evidence>
<reference evidence="3" key="1">
    <citation type="submission" date="2019-10" db="EMBL/GenBank/DDBJ databases">
        <title>Complete Genome Sequence of Bradyrhizobium betae type strain PL7HG1T.</title>
        <authorList>
            <person name="Bromfield E.S.P."/>
            <person name="Cloutier S."/>
        </authorList>
    </citation>
    <scope>NUCLEOTIDE SEQUENCE [LARGE SCALE GENOMIC DNA]</scope>
    <source>
        <strain evidence="3">PL7HG1</strain>
    </source>
</reference>
<evidence type="ECO:0000313" key="2">
    <source>
        <dbReference type="EMBL" id="QFI73405.1"/>
    </source>
</evidence>
<dbReference type="RefSeq" id="WP_124810153.1">
    <property type="nucleotide sequence ID" value="NZ_CP044543.1"/>
</dbReference>
<feature type="transmembrane region" description="Helical" evidence="1">
    <location>
        <begin position="109"/>
        <end position="126"/>
    </location>
</feature>
<dbReference type="AlphaFoldDB" id="A0A5P6P5A5"/>
<dbReference type="KEGG" id="bbet:F8237_13970"/>
<accession>A0A5P6P5A5</accession>
<sequence>MGIDMVLVERIVARSPRLRRLLYSLSLTFLKAAFRFRRTGLDAFARPTLRLSQCLFRTASSRIRRRYAAEPKMTSDSRFVLRRLSLKLLIVLIFAGAQSPLPWGFGKALTMMLFMSAAISCALALMNHQRFRLGVLSYWDESLAFVLLGQTARMVFLR</sequence>
<dbReference type="Proteomes" id="UP000325641">
    <property type="component" value="Chromosome"/>
</dbReference>
<keyword evidence="1" id="KW-0812">Transmembrane</keyword>
<keyword evidence="1" id="KW-0472">Membrane</keyword>
<dbReference type="OrthoDB" id="8254380at2"/>
<feature type="transmembrane region" description="Helical" evidence="1">
    <location>
        <begin position="84"/>
        <end position="103"/>
    </location>
</feature>
<dbReference type="EMBL" id="CP044543">
    <property type="protein sequence ID" value="QFI73405.1"/>
    <property type="molecule type" value="Genomic_DNA"/>
</dbReference>
<keyword evidence="1" id="KW-1133">Transmembrane helix</keyword>
<proteinExistence type="predicted"/>
<gene>
    <name evidence="2" type="ORF">F8237_13970</name>
</gene>